<dbReference type="EMBL" id="MHSK01000037">
    <property type="protein sequence ID" value="OHA41319.1"/>
    <property type="molecule type" value="Genomic_DNA"/>
</dbReference>
<feature type="chain" id="PRO_5009583814" description="Squalene cyclase C-terminal domain-containing protein" evidence="3">
    <location>
        <begin position="27"/>
        <end position="776"/>
    </location>
</feature>
<name>A0A1G2P0S8_9BACT</name>
<feature type="compositionally biased region" description="Low complexity" evidence="1">
    <location>
        <begin position="77"/>
        <end position="90"/>
    </location>
</feature>
<keyword evidence="2" id="KW-0472">Membrane</keyword>
<evidence type="ECO:0008006" key="6">
    <source>
        <dbReference type="Google" id="ProtNLM"/>
    </source>
</evidence>
<feature type="signal peptide" evidence="3">
    <location>
        <begin position="1"/>
        <end position="26"/>
    </location>
</feature>
<keyword evidence="2" id="KW-1133">Transmembrane helix</keyword>
<dbReference type="CDD" id="cd00688">
    <property type="entry name" value="ISOPREN_C2_like"/>
    <property type="match status" value="1"/>
</dbReference>
<feature type="transmembrane region" description="Helical" evidence="2">
    <location>
        <begin position="752"/>
        <end position="771"/>
    </location>
</feature>
<sequence>MKRDKFFLTAVAALFFCLNLPSYAGAESVSILATASPTPSSYATSSPLPEAIVTPSPEPSQSLEPSPEPTPSPSASPSPASNSSASSSGKSKSKKESERPDNTRALAGSEEEDFDTGLLSAQTDPEEAADSEPEVATTTDSVVINLNIQSATSTLYAGEMSVSPCSSGSGTLATTSAYCAIKASGVDSLWSAYGDDLFLESMGGQSNDFSANIFWSWFADLEYGSTALNKHILEEGEDLLVTLGKMPLKILLSTTTPYVSGTTTVTVLEFGFDADWNAVWLPSASSSIRVGENVSYFGNEGVFVIAATGTDPFSVYALKEGFIDSKARTIYPVINENLLRVGDDGVPSDNGGNTPGQNGLGGAGDSGTLLLNIDLALSYLAERQADDGSFSADMYTDWAALALSVKNGQPKEKIRQYLVSLNFEGRSATDYERHAMALMSLGVNPYDGTEVDYIEKIVNYFDGRQIGYDSLVNDDIFAIFPLVSAGYGSDDDIIRKTVAFIVSKQSPNGSWVNSVDMTSAAVQALSLARNEPGVSQSLSKAKSYLKSMLQDDGGFFSGFSTSWAIQAIYALGEHPRDWKKNEKTPLDYLADLQEEDGAFESEDFDDDTRIWATSYAVLAGKGLTWHDALKKFSKPGLGGNMEEDSSGELSENGEQSADTPSDQDTETEGGSGRSAKGRETQEGNEEESRPVAILPIAHQSTAEESGEDDQHAAEVELVESPFSPEPVLNASSTGESLNGRAALASAAGSGSALPFGIVMILAGIIGLFISFRLSRN</sequence>
<protein>
    <recommendedName>
        <fullName evidence="6">Squalene cyclase C-terminal domain-containing protein</fullName>
    </recommendedName>
</protein>
<keyword evidence="2" id="KW-0812">Transmembrane</keyword>
<dbReference type="AlphaFoldDB" id="A0A1G2P0S8"/>
<evidence type="ECO:0000313" key="5">
    <source>
        <dbReference type="Proteomes" id="UP000177269"/>
    </source>
</evidence>
<accession>A0A1G2P0S8</accession>
<comment type="caution">
    <text evidence="4">The sequence shown here is derived from an EMBL/GenBank/DDBJ whole genome shotgun (WGS) entry which is preliminary data.</text>
</comment>
<feature type="compositionally biased region" description="Pro residues" evidence="1">
    <location>
        <begin position="66"/>
        <end position="76"/>
    </location>
</feature>
<feature type="compositionally biased region" description="Basic and acidic residues" evidence="1">
    <location>
        <begin position="676"/>
        <end position="689"/>
    </location>
</feature>
<reference evidence="4 5" key="1">
    <citation type="journal article" date="2016" name="Nat. Commun.">
        <title>Thousands of microbial genomes shed light on interconnected biogeochemical processes in an aquifer system.</title>
        <authorList>
            <person name="Anantharaman K."/>
            <person name="Brown C.T."/>
            <person name="Hug L.A."/>
            <person name="Sharon I."/>
            <person name="Castelle C.J."/>
            <person name="Probst A.J."/>
            <person name="Thomas B.C."/>
            <person name="Singh A."/>
            <person name="Wilkins M.J."/>
            <person name="Karaoz U."/>
            <person name="Brodie E.L."/>
            <person name="Williams K.H."/>
            <person name="Hubbard S.S."/>
            <person name="Banfield J.F."/>
        </authorList>
    </citation>
    <scope>NUCLEOTIDE SEQUENCE [LARGE SCALE GENOMIC DNA]</scope>
</reference>
<evidence type="ECO:0000256" key="3">
    <source>
        <dbReference type="SAM" id="SignalP"/>
    </source>
</evidence>
<feature type="region of interest" description="Disordered" evidence="1">
    <location>
        <begin position="35"/>
        <end position="140"/>
    </location>
</feature>
<dbReference type="SUPFAM" id="SSF48239">
    <property type="entry name" value="Terpenoid cyclases/Protein prenyltransferases"/>
    <property type="match status" value="1"/>
</dbReference>
<evidence type="ECO:0000313" key="4">
    <source>
        <dbReference type="EMBL" id="OHA41319.1"/>
    </source>
</evidence>
<feature type="region of interest" description="Disordered" evidence="1">
    <location>
        <begin position="635"/>
        <end position="692"/>
    </location>
</feature>
<feature type="compositionally biased region" description="Acidic residues" evidence="1">
    <location>
        <begin position="124"/>
        <end position="133"/>
    </location>
</feature>
<dbReference type="InterPro" id="IPR008930">
    <property type="entry name" value="Terpenoid_cyclase/PrenylTrfase"/>
</dbReference>
<dbReference type="Gene3D" id="1.50.10.20">
    <property type="match status" value="1"/>
</dbReference>
<feature type="compositionally biased region" description="Polar residues" evidence="1">
    <location>
        <begin position="647"/>
        <end position="660"/>
    </location>
</feature>
<feature type="compositionally biased region" description="Low complexity" evidence="1">
    <location>
        <begin position="35"/>
        <end position="47"/>
    </location>
</feature>
<keyword evidence="3" id="KW-0732">Signal</keyword>
<organism evidence="4 5">
    <name type="scientific">Candidatus Taylorbacteria bacterium RIFCSPLOWO2_12_FULL_43_20</name>
    <dbReference type="NCBI Taxonomy" id="1802332"/>
    <lineage>
        <taxon>Bacteria</taxon>
        <taxon>Candidatus Tayloriibacteriota</taxon>
    </lineage>
</organism>
<dbReference type="Proteomes" id="UP000177269">
    <property type="component" value="Unassembled WGS sequence"/>
</dbReference>
<evidence type="ECO:0000256" key="2">
    <source>
        <dbReference type="SAM" id="Phobius"/>
    </source>
</evidence>
<gene>
    <name evidence="4" type="ORF">A3G52_01580</name>
</gene>
<evidence type="ECO:0000256" key="1">
    <source>
        <dbReference type="SAM" id="MobiDB-lite"/>
    </source>
</evidence>
<proteinExistence type="predicted"/>